<evidence type="ECO:0000313" key="1">
    <source>
        <dbReference type="EMBL" id="GAF97840.1"/>
    </source>
</evidence>
<reference evidence="1" key="1">
    <citation type="journal article" date="2014" name="Front. Microbiol.">
        <title>High frequency of phylogenetically diverse reductive dehalogenase-homologous genes in deep subseafloor sedimentary metagenomes.</title>
        <authorList>
            <person name="Kawai M."/>
            <person name="Futagami T."/>
            <person name="Toyoda A."/>
            <person name="Takaki Y."/>
            <person name="Nishi S."/>
            <person name="Hori S."/>
            <person name="Arai W."/>
            <person name="Tsubouchi T."/>
            <person name="Morono Y."/>
            <person name="Uchiyama I."/>
            <person name="Ito T."/>
            <person name="Fujiyama A."/>
            <person name="Inagaki F."/>
            <person name="Takami H."/>
        </authorList>
    </citation>
    <scope>NUCLEOTIDE SEQUENCE</scope>
    <source>
        <strain evidence="1">Expedition CK06-06</strain>
    </source>
</reference>
<comment type="caution">
    <text evidence="1">The sequence shown here is derived from an EMBL/GenBank/DDBJ whole genome shotgun (WGS) entry which is preliminary data.</text>
</comment>
<sequence>GLATILLSRLQPDGMITFGVYLVDIFCLGLKNTYCNADFTTLRYDSDVRPKVFEVQDVVECPVELAHHIIYGAIDYAAQFGFRPNRDFKLSQNVLEGRDNIGPFPEQIEFGKDGKPRYVSGPDDNVDYVMRQLEQTAGPG</sequence>
<organism evidence="1">
    <name type="scientific">marine sediment metagenome</name>
    <dbReference type="NCBI Taxonomy" id="412755"/>
    <lineage>
        <taxon>unclassified sequences</taxon>
        <taxon>metagenomes</taxon>
        <taxon>ecological metagenomes</taxon>
    </lineage>
</organism>
<feature type="non-terminal residue" evidence="1">
    <location>
        <position position="1"/>
    </location>
</feature>
<feature type="non-terminal residue" evidence="1">
    <location>
        <position position="140"/>
    </location>
</feature>
<protein>
    <submittedName>
        <fullName evidence="1">Uncharacterized protein</fullName>
    </submittedName>
</protein>
<gene>
    <name evidence="1" type="ORF">S01H1_23457</name>
</gene>
<accession>X0VB43</accession>
<name>X0VB43_9ZZZZ</name>
<proteinExistence type="predicted"/>
<dbReference type="AlphaFoldDB" id="X0VB43"/>
<dbReference type="EMBL" id="BARS01013552">
    <property type="protein sequence ID" value="GAF97840.1"/>
    <property type="molecule type" value="Genomic_DNA"/>
</dbReference>